<gene>
    <name evidence="4" type="ORF">PAM7066_00667</name>
</gene>
<accession>A0A1Y5RKU9</accession>
<dbReference type="GO" id="GO:0022857">
    <property type="term" value="F:transmembrane transporter activity"/>
    <property type="evidence" value="ECO:0007669"/>
    <property type="project" value="InterPro"/>
</dbReference>
<dbReference type="PIRSF" id="PIRSF035859">
    <property type="entry name" value="ABC_tp_sb"/>
    <property type="match status" value="1"/>
</dbReference>
<evidence type="ECO:0000256" key="1">
    <source>
        <dbReference type="ARBA" id="ARBA00022729"/>
    </source>
</evidence>
<evidence type="ECO:0000313" key="5">
    <source>
        <dbReference type="Proteomes" id="UP000193870"/>
    </source>
</evidence>
<dbReference type="OrthoDB" id="9812682at2"/>
<dbReference type="PANTHER" id="PTHR43649:SF33">
    <property type="entry name" value="POLYGALACTURONAN_RHAMNOGALACTURONAN-BINDING PROTEIN YTCQ"/>
    <property type="match status" value="1"/>
</dbReference>
<name>A0A1Y5RKU9_9RHOB</name>
<dbReference type="Proteomes" id="UP000193870">
    <property type="component" value="Unassembled WGS sequence"/>
</dbReference>
<protein>
    <recommendedName>
        <fullName evidence="6">Bacterial extracellular solute-binding protein</fullName>
    </recommendedName>
</protein>
<dbReference type="PANTHER" id="PTHR43649">
    <property type="entry name" value="ARABINOSE-BINDING PROTEIN-RELATED"/>
    <property type="match status" value="1"/>
</dbReference>
<reference evidence="4 5" key="1">
    <citation type="submission" date="2017-03" db="EMBL/GenBank/DDBJ databases">
        <authorList>
            <person name="Afonso C.L."/>
            <person name="Miller P.J."/>
            <person name="Scott M.A."/>
            <person name="Spackman E."/>
            <person name="Goraichik I."/>
            <person name="Dimitrov K.M."/>
            <person name="Suarez D.L."/>
            <person name="Swayne D.E."/>
        </authorList>
    </citation>
    <scope>NUCLEOTIDE SEQUENCE [LARGE SCALE GENOMIC DNA]</scope>
    <source>
        <strain evidence="4 5">CECT 7066</strain>
    </source>
</reference>
<keyword evidence="1 3" id="KW-0732">Signal</keyword>
<dbReference type="STRING" id="315423.SAMN04488020_101665"/>
<evidence type="ECO:0000256" key="3">
    <source>
        <dbReference type="SAM" id="SignalP"/>
    </source>
</evidence>
<dbReference type="InterPro" id="IPR014597">
    <property type="entry name" value="ABC_tp_sb"/>
</dbReference>
<dbReference type="Gene3D" id="3.40.190.10">
    <property type="entry name" value="Periplasmic binding protein-like II"/>
    <property type="match status" value="2"/>
</dbReference>
<dbReference type="AlphaFoldDB" id="A0A1Y5RKU9"/>
<feature type="chain" id="PRO_5011011157" description="Bacterial extracellular solute-binding protein" evidence="3">
    <location>
        <begin position="25"/>
        <end position="572"/>
    </location>
</feature>
<feature type="signal peptide" evidence="3">
    <location>
        <begin position="1"/>
        <end position="24"/>
    </location>
</feature>
<dbReference type="InterPro" id="IPR050490">
    <property type="entry name" value="Bact_solute-bd_prot1"/>
</dbReference>
<sequence>MNVSLRSTTALTVALGLLSGPAFADMEAAREFLDTEIDGVSTLSREEQEAEMQWFIDAAQEFQGMDINVVSETITTHEYESQVLAPAFSEITGINVTHDLIGEGDVVERLQVQMQSGQNVYDAYVNDSDLIGTHWRYGQARNLTEWMEGEAADVTSPTLDLADFIGTEFTTAPDGALYQLPDQQFANLYWFRYDWFNDEKNKADFQEEYGYELGVPVNWTAYEDIAEFFTGRDLSHMGVDQEVYGSMDYGKKDPSLGWRYTDAWMSMAGMGDTGEPNGLPVDEWGIRVNEDSQPVGACMDRGGATNSPAAVYAVDKAIQWLQNYSPPAAAGMTFSEAGPVPGQGNIAQQMFMYTTFVAPLVDSEEVMNEDGTPKWRLAPSPHGAYWEEGMKIGYQDVGSWTILDSTPTDRAKAAWLYAQFVTSKTVDVKKSDVGLTFIRESTINSDHFTDRADKLGGLVEFYRSPARTQWSPTGTNVPDYPKLAQLWWQNIGDAMSGAKTTQEALDTLCSDMEDVMARLERAGVQGDLGPELNEEQSAEYWLEQPGAPKPALENEEEEPQTVSYDELVQSWQ</sequence>
<evidence type="ECO:0000313" key="4">
    <source>
        <dbReference type="EMBL" id="SLN19837.1"/>
    </source>
</evidence>
<evidence type="ECO:0000256" key="2">
    <source>
        <dbReference type="SAM" id="MobiDB-lite"/>
    </source>
</evidence>
<proteinExistence type="predicted"/>
<keyword evidence="5" id="KW-1185">Reference proteome</keyword>
<dbReference type="SUPFAM" id="SSF53850">
    <property type="entry name" value="Periplasmic binding protein-like II"/>
    <property type="match status" value="1"/>
</dbReference>
<feature type="region of interest" description="Disordered" evidence="2">
    <location>
        <begin position="526"/>
        <end position="572"/>
    </location>
</feature>
<organism evidence="4 5">
    <name type="scientific">Palleronia marisminoris</name>
    <dbReference type="NCBI Taxonomy" id="315423"/>
    <lineage>
        <taxon>Bacteria</taxon>
        <taxon>Pseudomonadati</taxon>
        <taxon>Pseudomonadota</taxon>
        <taxon>Alphaproteobacteria</taxon>
        <taxon>Rhodobacterales</taxon>
        <taxon>Roseobacteraceae</taxon>
        <taxon>Palleronia</taxon>
    </lineage>
</organism>
<dbReference type="EMBL" id="FWFV01000001">
    <property type="protein sequence ID" value="SLN19837.1"/>
    <property type="molecule type" value="Genomic_DNA"/>
</dbReference>
<dbReference type="RefSeq" id="WP_085852672.1">
    <property type="nucleotide sequence ID" value="NZ_FOPF01000001.1"/>
</dbReference>
<evidence type="ECO:0008006" key="6">
    <source>
        <dbReference type="Google" id="ProtNLM"/>
    </source>
</evidence>